<feature type="transmembrane region" description="Helical" evidence="9">
    <location>
        <begin position="541"/>
        <end position="564"/>
    </location>
</feature>
<organism evidence="12 13">
    <name type="scientific">Hydra vulgaris</name>
    <name type="common">Hydra</name>
    <name type="synonym">Hydra attenuata</name>
    <dbReference type="NCBI Taxonomy" id="6087"/>
    <lineage>
        <taxon>Eukaryota</taxon>
        <taxon>Metazoa</taxon>
        <taxon>Cnidaria</taxon>
        <taxon>Hydrozoa</taxon>
        <taxon>Hydroidolina</taxon>
        <taxon>Anthoathecata</taxon>
        <taxon>Aplanulata</taxon>
        <taxon>Hydridae</taxon>
        <taxon>Hydra</taxon>
    </lineage>
</organism>
<gene>
    <name evidence="13" type="primary">LOC100202681</name>
</gene>
<keyword evidence="3" id="KW-0050">Antiport</keyword>
<evidence type="ECO:0000256" key="9">
    <source>
        <dbReference type="SAM" id="Phobius"/>
    </source>
</evidence>
<reference evidence="13" key="2">
    <citation type="submission" date="2025-08" db="UniProtKB">
        <authorList>
            <consortium name="RefSeq"/>
        </authorList>
    </citation>
    <scope>IDENTIFICATION</scope>
</reference>
<feature type="transmembrane region" description="Helical" evidence="9">
    <location>
        <begin position="602"/>
        <end position="624"/>
    </location>
</feature>
<dbReference type="Gene3D" id="1.20.1530.20">
    <property type="match status" value="1"/>
</dbReference>
<evidence type="ECO:0000256" key="4">
    <source>
        <dbReference type="ARBA" id="ARBA00022692"/>
    </source>
</evidence>
<evidence type="ECO:0000256" key="8">
    <source>
        <dbReference type="ARBA" id="ARBA00023136"/>
    </source>
</evidence>
<feature type="transmembrane region" description="Helical" evidence="9">
    <location>
        <begin position="449"/>
        <end position="471"/>
    </location>
</feature>
<feature type="chain" id="PRO_5046255107" evidence="10">
    <location>
        <begin position="23"/>
        <end position="647"/>
    </location>
</feature>
<keyword evidence="2" id="KW-0813">Transport</keyword>
<keyword evidence="7" id="KW-0406">Ion transport</keyword>
<keyword evidence="8 9" id="KW-0472">Membrane</keyword>
<evidence type="ECO:0000256" key="6">
    <source>
        <dbReference type="ARBA" id="ARBA00022989"/>
    </source>
</evidence>
<feature type="transmembrane region" description="Helical" evidence="9">
    <location>
        <begin position="355"/>
        <end position="373"/>
    </location>
</feature>
<feature type="transmembrane region" description="Helical" evidence="9">
    <location>
        <begin position="393"/>
        <end position="415"/>
    </location>
</feature>
<feature type="domain" description="Cation/H+ exchanger transmembrane" evidence="11">
    <location>
        <begin position="254"/>
        <end position="620"/>
    </location>
</feature>
<evidence type="ECO:0000256" key="7">
    <source>
        <dbReference type="ARBA" id="ARBA00023065"/>
    </source>
</evidence>
<evidence type="ECO:0000256" key="1">
    <source>
        <dbReference type="ARBA" id="ARBA00004141"/>
    </source>
</evidence>
<feature type="signal peptide" evidence="10">
    <location>
        <begin position="1"/>
        <end position="22"/>
    </location>
</feature>
<dbReference type="PANTHER" id="PTHR16254">
    <property type="entry name" value="POTASSIUM/PROTON ANTIPORTER-RELATED"/>
    <property type="match status" value="1"/>
</dbReference>
<dbReference type="Pfam" id="PF00999">
    <property type="entry name" value="Na_H_Exchanger"/>
    <property type="match status" value="1"/>
</dbReference>
<dbReference type="InterPro" id="IPR006153">
    <property type="entry name" value="Cation/H_exchanger_TM"/>
</dbReference>
<evidence type="ECO:0000259" key="11">
    <source>
        <dbReference type="Pfam" id="PF00999"/>
    </source>
</evidence>
<feature type="transmembrane region" description="Helical" evidence="9">
    <location>
        <begin position="570"/>
        <end position="590"/>
    </location>
</feature>
<feature type="transmembrane region" description="Helical" evidence="9">
    <location>
        <begin position="326"/>
        <end position="349"/>
    </location>
</feature>
<dbReference type="GeneID" id="100202681"/>
<feature type="transmembrane region" description="Helical" evidence="9">
    <location>
        <begin position="515"/>
        <end position="534"/>
    </location>
</feature>
<dbReference type="InterPro" id="IPR038770">
    <property type="entry name" value="Na+/solute_symporter_sf"/>
</dbReference>
<feature type="transmembrane region" description="Helical" evidence="9">
    <location>
        <begin position="242"/>
        <end position="262"/>
    </location>
</feature>
<evidence type="ECO:0000313" key="12">
    <source>
        <dbReference type="Proteomes" id="UP001652625"/>
    </source>
</evidence>
<feature type="transmembrane region" description="Helical" evidence="9">
    <location>
        <begin position="296"/>
        <end position="314"/>
    </location>
</feature>
<sequence>MFYRLFIFSYVLCSLINQNSFATTVNQANHKNICQRLKLDEIFLHKFNIDKKLAENIRIINENKGINTIEKQHKLQVVKLFQREMNVSVDSFFKSLQNFKRILRGNYQSIEELKEINKGRLEQLKSAMLDAEDEFNLIVDIVHNEELHAQKNLSNKKYNTIVEHFFKELISGVAVAADVLEEKLDDNAFGKEIHSKKIEIETVVKIDGNSNDNEGIVMLVDSDSNHYVLSKPRDGTTTHVDYILLKEILSLVVCTFLLTLVCSLLRFPFIFACILTGVILGPSGTAFITSTVQIETIGEFGVFFVLFIIGLEFSQEKLRKVIHHSLFGISGIIISLTVIGLFWGAVFNIVPKQTIFVTLCLSFTSTTMVTNMIRTQNSAKDHIVSFDEDYSSLLISMLFLQDVLLGIFMAALPILSGHYSDQIHTFPSLSGNNAVHSFLHGSFGGSGEVMFFTVIELLAALTGISFFAYVLSRYAAAKFFRTLNLFSSKESFLLGIISAMAILLMVTNILEPLKIFFSVLFFASIGFHIFPTFLLSELILFVSITFFVMATKFFVCAGILHYILPKGNKSKWLVAAGLAQLSEFSFVLGSRAKRFGLIGREVYLIILSITTLSLFISPFMWRFVYWNVTKVSPWNLNLRNIQQKILS</sequence>
<evidence type="ECO:0000256" key="2">
    <source>
        <dbReference type="ARBA" id="ARBA00022448"/>
    </source>
</evidence>
<evidence type="ECO:0000256" key="3">
    <source>
        <dbReference type="ARBA" id="ARBA00022449"/>
    </source>
</evidence>
<dbReference type="RefSeq" id="XP_065644634.1">
    <property type="nucleotide sequence ID" value="XM_065788562.1"/>
</dbReference>
<protein>
    <submittedName>
        <fullName evidence="13">Transmembrane and coiled-coil domain-containing protein 3 isoform X4</fullName>
    </submittedName>
</protein>
<evidence type="ECO:0000256" key="10">
    <source>
        <dbReference type="SAM" id="SignalP"/>
    </source>
</evidence>
<dbReference type="PANTHER" id="PTHR16254:SF14">
    <property type="entry name" value="TRANSMEMBRANE AND COILED-COIL DOMAIN-CONTAINING PROTEIN 3"/>
    <property type="match status" value="1"/>
</dbReference>
<evidence type="ECO:0000313" key="13">
    <source>
        <dbReference type="RefSeq" id="XP_065644634.1"/>
    </source>
</evidence>
<reference evidence="12" key="1">
    <citation type="submission" date="2025-05" db="UniProtKB">
        <authorList>
            <consortium name="RefSeq"/>
        </authorList>
    </citation>
    <scope>NUCLEOTIDE SEQUENCE [LARGE SCALE GENOMIC DNA]</scope>
</reference>
<feature type="transmembrane region" description="Helical" evidence="9">
    <location>
        <begin position="492"/>
        <end position="509"/>
    </location>
</feature>
<proteinExistence type="predicted"/>
<dbReference type="InterPro" id="IPR045158">
    <property type="entry name" value="KEA4/5/6-like"/>
</dbReference>
<keyword evidence="6 9" id="KW-1133">Transmembrane helix</keyword>
<dbReference type="Proteomes" id="UP001652625">
    <property type="component" value="Chromosome 01"/>
</dbReference>
<name>A0ABM4B6Z6_HYDVU</name>
<keyword evidence="5 10" id="KW-0732">Signal</keyword>
<keyword evidence="12" id="KW-1185">Reference proteome</keyword>
<accession>A0ABM4B6Z6</accession>
<keyword evidence="4 9" id="KW-0812">Transmembrane</keyword>
<comment type="subcellular location">
    <subcellularLocation>
        <location evidence="1">Membrane</location>
        <topology evidence="1">Multi-pass membrane protein</topology>
    </subcellularLocation>
</comment>
<feature type="transmembrane region" description="Helical" evidence="9">
    <location>
        <begin position="269"/>
        <end position="290"/>
    </location>
</feature>
<evidence type="ECO:0000256" key="5">
    <source>
        <dbReference type="ARBA" id="ARBA00022729"/>
    </source>
</evidence>